<keyword evidence="2" id="KW-0496">Mitochondrion</keyword>
<proteinExistence type="predicted"/>
<dbReference type="AlphaFoldDB" id="A0A3P3YMT7"/>
<feature type="region of interest" description="Disordered" evidence="1">
    <location>
        <begin position="225"/>
        <end position="263"/>
    </location>
</feature>
<accession>A0A3P3YMT7</accession>
<evidence type="ECO:0000313" key="3">
    <source>
        <dbReference type="Proteomes" id="UP000290189"/>
    </source>
</evidence>
<feature type="compositionally biased region" description="Basic and acidic residues" evidence="1">
    <location>
        <begin position="229"/>
        <end position="239"/>
    </location>
</feature>
<gene>
    <name evidence="2" type="ORF">PLBR_LOCUS8732</name>
</gene>
<dbReference type="EMBL" id="OVEO01000018">
    <property type="protein sequence ID" value="SPR01517.1"/>
    <property type="molecule type" value="Genomic_DNA"/>
</dbReference>
<sequence>MSKTKLVWLKTRPEKEKFRHSKVCRVWYQPDQTVPPSSPIPSRRDEGADLLLPTIVPKGPRSPPAEKVMSPVEALDDPPPVHHDALSRHSLPWGFRYGAFDAVNTCAVDTGLMTVFILHKYLGLHIPASHPQLLEAVTLIGQGSHEEARFLWATRGPKPLCQTCGNAIERDQRRLVIVTRNELRQWNKQLSYHLADECLTTGLTAAQKVELTTLLEADDILRTQLAGTGHEERDRRETRTPCPPFDPASAPLMANKKQRVERT</sequence>
<organism evidence="2 3">
    <name type="scientific">Plasmodiophora brassicae</name>
    <name type="common">Clubroot disease agent</name>
    <dbReference type="NCBI Taxonomy" id="37360"/>
    <lineage>
        <taxon>Eukaryota</taxon>
        <taxon>Sar</taxon>
        <taxon>Rhizaria</taxon>
        <taxon>Endomyxa</taxon>
        <taxon>Phytomyxea</taxon>
        <taxon>Plasmodiophorida</taxon>
        <taxon>Plasmodiophoridae</taxon>
        <taxon>Plasmodiophora</taxon>
    </lineage>
</organism>
<geneLocation type="mitochondrion" evidence="2"/>
<evidence type="ECO:0000313" key="2">
    <source>
        <dbReference type="EMBL" id="SPR01517.1"/>
    </source>
</evidence>
<name>A0A3P3YMT7_PLABS</name>
<evidence type="ECO:0000256" key="1">
    <source>
        <dbReference type="SAM" id="MobiDB-lite"/>
    </source>
</evidence>
<protein>
    <submittedName>
        <fullName evidence="2">Uncharacterized protein</fullName>
    </submittedName>
</protein>
<reference evidence="2 3" key="1">
    <citation type="submission" date="2018-03" db="EMBL/GenBank/DDBJ databases">
        <authorList>
            <person name="Fogelqvist J."/>
        </authorList>
    </citation>
    <scope>NUCLEOTIDE SEQUENCE [LARGE SCALE GENOMIC DNA]</scope>
</reference>
<dbReference type="Proteomes" id="UP000290189">
    <property type="component" value="Unassembled WGS sequence"/>
</dbReference>